<evidence type="ECO:0000259" key="2">
    <source>
        <dbReference type="SMART" id="SM00909"/>
    </source>
</evidence>
<organism evidence="3 4">
    <name type="scientific">Geotalea uraniireducens</name>
    <dbReference type="NCBI Taxonomy" id="351604"/>
    <lineage>
        <taxon>Bacteria</taxon>
        <taxon>Pseudomonadati</taxon>
        <taxon>Thermodesulfobacteriota</taxon>
        <taxon>Desulfuromonadia</taxon>
        <taxon>Geobacterales</taxon>
        <taxon>Geobacteraceae</taxon>
        <taxon>Geotalea</taxon>
    </lineage>
</organism>
<name>A0ABN6VWZ8_9BACT</name>
<dbReference type="EMBL" id="AP027151">
    <property type="protein sequence ID" value="BDV44342.1"/>
    <property type="molecule type" value="Genomic_DNA"/>
</dbReference>
<sequence length="206" mass="21764">MKRTKSRRRNFLLLAAFLTAALVLGLLIFGKYRESRQLPVAKPEPKPTGTIQLTLFFAAPEGDGLAREGRVTGPCADLAECVAEAVAELVNGPVGDLQPSLPPSTIVHGVRIDGDTAVIDFGHELVEGLPGGSSSEMTAVYSVVDTVCFNFPQLKRVKFLIDGKETDTLAGHLDLRQPLGPDYSLESAAAPAPASPPTDAPAPPHS</sequence>
<feature type="region of interest" description="Disordered" evidence="1">
    <location>
        <begin position="180"/>
        <end position="206"/>
    </location>
</feature>
<keyword evidence="4" id="KW-1185">Reference proteome</keyword>
<dbReference type="InterPro" id="IPR019606">
    <property type="entry name" value="GerMN"/>
</dbReference>
<dbReference type="RefSeq" id="WP_282000448.1">
    <property type="nucleotide sequence ID" value="NZ_AP027151.1"/>
</dbReference>
<proteinExistence type="predicted"/>
<reference evidence="3 4" key="1">
    <citation type="submission" date="2022-12" db="EMBL/GenBank/DDBJ databases">
        <title>Polyphasic characterization of Geotalea uranireducens NIT-SL11 newly isolated from a complex of sewage sludge and microbially reduced graphene oxide.</title>
        <authorList>
            <person name="Xie L."/>
            <person name="Yoshida N."/>
            <person name="Meng L."/>
        </authorList>
    </citation>
    <scope>NUCLEOTIDE SEQUENCE [LARGE SCALE GENOMIC DNA]</scope>
    <source>
        <strain evidence="3 4">NIT-SL11</strain>
    </source>
</reference>
<protein>
    <submittedName>
        <fullName evidence="3">Sporulation protein</fullName>
    </submittedName>
</protein>
<accession>A0ABN6VWZ8</accession>
<dbReference type="Proteomes" id="UP001317705">
    <property type="component" value="Chromosome"/>
</dbReference>
<evidence type="ECO:0000313" key="4">
    <source>
        <dbReference type="Proteomes" id="UP001317705"/>
    </source>
</evidence>
<evidence type="ECO:0000313" key="3">
    <source>
        <dbReference type="EMBL" id="BDV44342.1"/>
    </source>
</evidence>
<dbReference type="SMART" id="SM00909">
    <property type="entry name" value="Germane"/>
    <property type="match status" value="1"/>
</dbReference>
<evidence type="ECO:0000256" key="1">
    <source>
        <dbReference type="SAM" id="MobiDB-lite"/>
    </source>
</evidence>
<dbReference type="Pfam" id="PF10646">
    <property type="entry name" value="Germane"/>
    <property type="match status" value="1"/>
</dbReference>
<feature type="domain" description="GerMN" evidence="2">
    <location>
        <begin position="82"/>
        <end position="170"/>
    </location>
</feature>
<gene>
    <name evidence="3" type="ORF">GURASL_32650</name>
</gene>
<feature type="compositionally biased region" description="Pro residues" evidence="1">
    <location>
        <begin position="193"/>
        <end position="206"/>
    </location>
</feature>